<dbReference type="STRING" id="1891926.Fuma_01571"/>
<keyword evidence="2" id="KW-0732">Signal</keyword>
<evidence type="ECO:0008006" key="5">
    <source>
        <dbReference type="Google" id="ProtNLM"/>
    </source>
</evidence>
<feature type="region of interest" description="Disordered" evidence="1">
    <location>
        <begin position="71"/>
        <end position="131"/>
    </location>
</feature>
<evidence type="ECO:0000256" key="2">
    <source>
        <dbReference type="SAM" id="SignalP"/>
    </source>
</evidence>
<keyword evidence="4" id="KW-1185">Reference proteome</keyword>
<evidence type="ECO:0000256" key="1">
    <source>
        <dbReference type="SAM" id="MobiDB-lite"/>
    </source>
</evidence>
<feature type="chain" id="PRO_5012275522" description="Cytochrome c domain-containing protein" evidence="2">
    <location>
        <begin position="31"/>
        <end position="131"/>
    </location>
</feature>
<gene>
    <name evidence="3" type="ORF">Fuma_01571</name>
</gene>
<feature type="signal peptide" evidence="2">
    <location>
        <begin position="1"/>
        <end position="30"/>
    </location>
</feature>
<dbReference type="RefSeq" id="WP_077023647.1">
    <property type="nucleotide sequence ID" value="NZ_CP017641.1"/>
</dbReference>
<organism evidence="3 4">
    <name type="scientific">Fuerstiella marisgermanici</name>
    <dbReference type="NCBI Taxonomy" id="1891926"/>
    <lineage>
        <taxon>Bacteria</taxon>
        <taxon>Pseudomonadati</taxon>
        <taxon>Planctomycetota</taxon>
        <taxon>Planctomycetia</taxon>
        <taxon>Planctomycetales</taxon>
        <taxon>Planctomycetaceae</taxon>
        <taxon>Fuerstiella</taxon>
    </lineage>
</organism>
<accession>A0A1P8WD41</accession>
<protein>
    <recommendedName>
        <fullName evidence="5">Cytochrome c domain-containing protein</fullName>
    </recommendedName>
</protein>
<dbReference type="KEGG" id="fmr:Fuma_01571"/>
<proteinExistence type="predicted"/>
<evidence type="ECO:0000313" key="3">
    <source>
        <dbReference type="EMBL" id="APZ91970.1"/>
    </source>
</evidence>
<dbReference type="OrthoDB" id="286143at2"/>
<dbReference type="Proteomes" id="UP000187735">
    <property type="component" value="Chromosome"/>
</dbReference>
<feature type="compositionally biased region" description="Basic and acidic residues" evidence="1">
    <location>
        <begin position="88"/>
        <end position="109"/>
    </location>
</feature>
<dbReference type="EMBL" id="CP017641">
    <property type="protein sequence ID" value="APZ91970.1"/>
    <property type="molecule type" value="Genomic_DNA"/>
</dbReference>
<reference evidence="3 4" key="1">
    <citation type="journal article" date="2016" name="Front. Microbiol.">
        <title>Fuerstia marisgermanicae gen. nov., sp. nov., an Unusual Member of the Phylum Planctomycetes from the German Wadden Sea.</title>
        <authorList>
            <person name="Kohn T."/>
            <person name="Heuer A."/>
            <person name="Jogler M."/>
            <person name="Vollmers J."/>
            <person name="Boedeker C."/>
            <person name="Bunk B."/>
            <person name="Rast P."/>
            <person name="Borchert D."/>
            <person name="Glockner I."/>
            <person name="Freese H.M."/>
            <person name="Klenk H.P."/>
            <person name="Overmann J."/>
            <person name="Kaster A.K."/>
            <person name="Rohde M."/>
            <person name="Wiegand S."/>
            <person name="Jogler C."/>
        </authorList>
    </citation>
    <scope>NUCLEOTIDE SEQUENCE [LARGE SCALE GENOMIC DNA]</scope>
    <source>
        <strain evidence="3 4">NH11</strain>
    </source>
</reference>
<dbReference type="AlphaFoldDB" id="A0A1P8WD41"/>
<name>A0A1P8WD41_9PLAN</name>
<sequence length="131" mass="14157" precursor="true">MRSLKTLGRFLIAGTCVFSILALTSEEASARPKYAAVMTKTYPDLAKKHGGDNGKLSCTVCHPKDAKEKKKARNNYGVAVGKNLGKKNQTDEDKIKEALEKAEKEKSATEGKTFGDLIKAGELPGDDKKAN</sequence>
<evidence type="ECO:0000313" key="4">
    <source>
        <dbReference type="Proteomes" id="UP000187735"/>
    </source>
</evidence>